<name>A0A845S9I5_9PROT</name>
<evidence type="ECO:0000313" key="2">
    <source>
        <dbReference type="Proteomes" id="UP000572953"/>
    </source>
</evidence>
<sequence length="218" mass="25027">SKLPSLDNFVNKRELWNQNEKMKNEFESIGFFISEHPLLNYEKVLKTYNVKKFSDISDNDLNKEFVLSGTLMAVQEKKTAKGQPFAIIKLSDLSRMYELFIFSEILLANRDKMLPGNSFLINIVKEKMTNGTTRLTVRKLTEINSIKEAKINNAEIIIKNLESINELKKILKDGGETKVLIRMNSKDKNYVFNLKTNKLIDASIVSVLNSSGFECKIH</sequence>
<protein>
    <submittedName>
        <fullName evidence="1">DNA polymerase III subunit alpha</fullName>
    </submittedName>
</protein>
<dbReference type="PANTHER" id="PTHR32294:SF5">
    <property type="entry name" value="DNA POLYMERASE III POLC-TYPE"/>
    <property type="match status" value="1"/>
</dbReference>
<dbReference type="Proteomes" id="UP000572953">
    <property type="component" value="Unassembled WGS sequence"/>
</dbReference>
<evidence type="ECO:0000313" key="1">
    <source>
        <dbReference type="EMBL" id="NCU63172.1"/>
    </source>
</evidence>
<proteinExistence type="predicted"/>
<dbReference type="EMBL" id="RGGN01000145">
    <property type="protein sequence ID" value="NCU63172.1"/>
    <property type="molecule type" value="Genomic_DNA"/>
</dbReference>
<dbReference type="PANTHER" id="PTHR32294">
    <property type="entry name" value="DNA POLYMERASE III SUBUNIT ALPHA"/>
    <property type="match status" value="1"/>
</dbReference>
<feature type="non-terminal residue" evidence="1">
    <location>
        <position position="1"/>
    </location>
</feature>
<gene>
    <name evidence="1" type="ORF">EBV78_03685</name>
</gene>
<dbReference type="GO" id="GO:0006260">
    <property type="term" value="P:DNA replication"/>
    <property type="evidence" value="ECO:0007669"/>
    <property type="project" value="InterPro"/>
</dbReference>
<accession>A0A845S9I5</accession>
<dbReference type="AlphaFoldDB" id="A0A845S9I5"/>
<dbReference type="GO" id="GO:0008408">
    <property type="term" value="F:3'-5' exonuclease activity"/>
    <property type="evidence" value="ECO:0007669"/>
    <property type="project" value="InterPro"/>
</dbReference>
<dbReference type="InterPro" id="IPR004805">
    <property type="entry name" value="DnaE2/DnaE/PolC"/>
</dbReference>
<dbReference type="CDD" id="cd04485">
    <property type="entry name" value="DnaE_OBF"/>
    <property type="match status" value="1"/>
</dbReference>
<organism evidence="1 2">
    <name type="scientific">Candidatus Fonsibacter lacus</name>
    <dbReference type="NCBI Taxonomy" id="2576439"/>
    <lineage>
        <taxon>Bacteria</taxon>
        <taxon>Pseudomonadati</taxon>
        <taxon>Pseudomonadota</taxon>
        <taxon>Alphaproteobacteria</taxon>
        <taxon>Candidatus Pelagibacterales</taxon>
        <taxon>Candidatus Pelagibacterales incertae sedis</taxon>
        <taxon>Candidatus Fonsibacter</taxon>
    </lineage>
</organism>
<comment type="caution">
    <text evidence="1">The sequence shown here is derived from an EMBL/GenBank/DDBJ whole genome shotgun (WGS) entry which is preliminary data.</text>
</comment>
<reference evidence="1 2" key="1">
    <citation type="submission" date="2018-10" db="EMBL/GenBank/DDBJ databases">
        <title>Iterative Subtractive Binning of Freshwater Chronoseries Metagenomes Recovers Nearly Complete Genomes from over Four Hundred Novel Species.</title>
        <authorList>
            <person name="Rodriguez-R L.M."/>
            <person name="Tsementzi D."/>
            <person name="Luo C."/>
            <person name="Konstantinidis K.T."/>
        </authorList>
    </citation>
    <scope>NUCLEOTIDE SEQUENCE [LARGE SCALE GENOMIC DNA]</scope>
    <source>
        <strain evidence="1">WB7_2B_003</strain>
    </source>
</reference>